<name>A0A2K8L3P2_9PROT</name>
<sequence>MVPSCHWLFQKASIRMVSNIMSTQQHSIQFNSKSFSFGRHETFALRFGWLTKGFQGLTINPDIFLDEDATVHLGVGKNMVSSIRYWMLATKIAEIKGSHIEASEIGHLIFSETGWDPYLEDEATIWLLHWLLASNSQHATAVYWFFNHFHKSEFSSDEMFGGMKEFVGERLEGKKVADSSLKHDCNILTRLYVPSQGDKRTPVEDALDSPLSTLGLMNKSELSNRYVSKPDGRWDIPLGVIGYAIGELFEASDQSSVAIEAIVHGTESMPGLGSTFRITEECLVSKIEELITWVPGVFELRESAGIYLLYQLEEMLPIEFLNMHYKAYEMEIAA</sequence>
<dbReference type="Proteomes" id="UP000231637">
    <property type="component" value="Chromosome"/>
</dbReference>
<dbReference type="AlphaFoldDB" id="A0A2K8L3P2"/>
<dbReference type="KEGG" id="mfn:Ga0123462_0853"/>
<dbReference type="Pfam" id="PF13182">
    <property type="entry name" value="DUF4007"/>
    <property type="match status" value="1"/>
</dbReference>
<feature type="domain" description="DUF4007" evidence="1">
    <location>
        <begin position="37"/>
        <end position="325"/>
    </location>
</feature>
<evidence type="ECO:0000313" key="2">
    <source>
        <dbReference type="EMBL" id="ATX81722.1"/>
    </source>
</evidence>
<reference evidence="2 3" key="1">
    <citation type="submission" date="2016-12" db="EMBL/GenBank/DDBJ databases">
        <title>Isolation and genomic insights into novel planktonic Zetaproteobacteria from stratified waters of the Chesapeake Bay.</title>
        <authorList>
            <person name="McAllister S.M."/>
            <person name="Kato S."/>
            <person name="Chan C.S."/>
            <person name="Chiu B.K."/>
            <person name="Field E.K."/>
        </authorList>
    </citation>
    <scope>NUCLEOTIDE SEQUENCE [LARGE SCALE GENOMIC DNA]</scope>
    <source>
        <strain evidence="2 3">CP-8</strain>
    </source>
</reference>
<gene>
    <name evidence="2" type="ORF">Ga0123462_0853</name>
</gene>
<accession>A0A2K8L3P2</accession>
<protein>
    <recommendedName>
        <fullName evidence="1">DUF4007 domain-containing protein</fullName>
    </recommendedName>
</protein>
<keyword evidence="3" id="KW-1185">Reference proteome</keyword>
<proteinExistence type="predicted"/>
<dbReference type="EMBL" id="CP018800">
    <property type="protein sequence ID" value="ATX81722.1"/>
    <property type="molecule type" value="Genomic_DNA"/>
</dbReference>
<dbReference type="InterPro" id="IPR025248">
    <property type="entry name" value="DUF4007"/>
</dbReference>
<evidence type="ECO:0000313" key="3">
    <source>
        <dbReference type="Proteomes" id="UP000231637"/>
    </source>
</evidence>
<evidence type="ECO:0000259" key="1">
    <source>
        <dbReference type="Pfam" id="PF13182"/>
    </source>
</evidence>
<organism evidence="2 3">
    <name type="scientific">Mariprofundus ferrinatatus</name>
    <dbReference type="NCBI Taxonomy" id="1921087"/>
    <lineage>
        <taxon>Bacteria</taxon>
        <taxon>Pseudomonadati</taxon>
        <taxon>Pseudomonadota</taxon>
        <taxon>Candidatius Mariprofundia</taxon>
        <taxon>Mariprofundales</taxon>
        <taxon>Mariprofundaceae</taxon>
        <taxon>Mariprofundus</taxon>
    </lineage>
</organism>